<keyword evidence="3" id="KW-1185">Reference proteome</keyword>
<accession>A0ABV4SAB2</accession>
<dbReference type="Pfam" id="PF01177">
    <property type="entry name" value="Asp_Glu_race"/>
    <property type="match status" value="1"/>
</dbReference>
<sequence length="239" mass="25034">MPQLLPYTGTRTVVLVNPNTNRGTTAMMAELAQKHLTPAGLTVESLTVGQGPSMIVDPVTLKESAQHVVDVVRRRLAEWCAAPVAAVVIAAIGDPAREQLAAELDLPVIGIGQASIVTAAAEGRRFGMATSTPHLVDSLTELVERHGASDTFTGVRLTPSDPLVLAASAERQYRELAAAVRDCVDRDGAEAVIIAGGPLSRTARRLAALDLVEIVEPVPSAATLVIDALREAAQEDSPS</sequence>
<dbReference type="Proteomes" id="UP001571476">
    <property type="component" value="Unassembled WGS sequence"/>
</dbReference>
<comment type="similarity">
    <text evidence="1">Belongs to the HyuE racemase family.</text>
</comment>
<dbReference type="PANTHER" id="PTHR28047:SF5">
    <property type="entry name" value="PROTEIN DCG1"/>
    <property type="match status" value="1"/>
</dbReference>
<dbReference type="Gene3D" id="3.40.50.12500">
    <property type="match status" value="1"/>
</dbReference>
<organism evidence="2 3">
    <name type="scientific">Streptomyces aureus</name>
    <dbReference type="NCBI Taxonomy" id="193461"/>
    <lineage>
        <taxon>Bacteria</taxon>
        <taxon>Bacillati</taxon>
        <taxon>Actinomycetota</taxon>
        <taxon>Actinomycetes</taxon>
        <taxon>Kitasatosporales</taxon>
        <taxon>Streptomycetaceae</taxon>
        <taxon>Streptomyces</taxon>
    </lineage>
</organism>
<proteinExistence type="inferred from homology"/>
<protein>
    <submittedName>
        <fullName evidence="2">Aspartate/glutamate racemase family protein</fullName>
    </submittedName>
</protein>
<dbReference type="EMBL" id="JBGOSP010000002">
    <property type="protein sequence ID" value="MFA3835372.1"/>
    <property type="molecule type" value="Genomic_DNA"/>
</dbReference>
<evidence type="ECO:0000313" key="2">
    <source>
        <dbReference type="EMBL" id="MFA3835372.1"/>
    </source>
</evidence>
<dbReference type="PANTHER" id="PTHR28047">
    <property type="entry name" value="PROTEIN DCG1"/>
    <property type="match status" value="1"/>
</dbReference>
<dbReference type="InterPro" id="IPR052186">
    <property type="entry name" value="Hydantoin_racemase-like"/>
</dbReference>
<dbReference type="InterPro" id="IPR053714">
    <property type="entry name" value="Iso_Racemase_Enz_sf"/>
</dbReference>
<dbReference type="InterPro" id="IPR015942">
    <property type="entry name" value="Asp/Glu/hydantoin_racemase"/>
</dbReference>
<evidence type="ECO:0000313" key="3">
    <source>
        <dbReference type="Proteomes" id="UP001571476"/>
    </source>
</evidence>
<reference evidence="2 3" key="1">
    <citation type="submission" date="2024-08" db="EMBL/GenBank/DDBJ databases">
        <title>Genome sequence of Streptomyces aureus CACIA-1.46HGO.</title>
        <authorList>
            <person name="Evangelista-Martinez Z."/>
        </authorList>
    </citation>
    <scope>NUCLEOTIDE SEQUENCE [LARGE SCALE GENOMIC DNA]</scope>
    <source>
        <strain evidence="2 3">CACIA-1.46HGO</strain>
    </source>
</reference>
<evidence type="ECO:0000256" key="1">
    <source>
        <dbReference type="ARBA" id="ARBA00038414"/>
    </source>
</evidence>
<dbReference type="RefSeq" id="WP_372561387.1">
    <property type="nucleotide sequence ID" value="NZ_JBGOSP010000002.1"/>
</dbReference>
<gene>
    <name evidence="2" type="ORF">ACEG43_04105</name>
</gene>
<name>A0ABV4SAB2_9ACTN</name>
<comment type="caution">
    <text evidence="2">The sequence shown here is derived from an EMBL/GenBank/DDBJ whole genome shotgun (WGS) entry which is preliminary data.</text>
</comment>